<dbReference type="Proteomes" id="UP000290848">
    <property type="component" value="Unassembled WGS sequence"/>
</dbReference>
<gene>
    <name evidence="1" type="ORF">EKH83_09395</name>
</gene>
<name>A0A4Q0MA31_9SPHI</name>
<comment type="caution">
    <text evidence="1">The sequence shown here is derived from an EMBL/GenBank/DDBJ whole genome shotgun (WGS) entry which is preliminary data.</text>
</comment>
<dbReference type="EMBL" id="RXOC01000005">
    <property type="protein sequence ID" value="RXF70090.1"/>
    <property type="molecule type" value="Genomic_DNA"/>
</dbReference>
<evidence type="ECO:0000313" key="1">
    <source>
        <dbReference type="EMBL" id="RXF70090.1"/>
    </source>
</evidence>
<protein>
    <submittedName>
        <fullName evidence="1">Uncharacterized protein</fullName>
    </submittedName>
</protein>
<reference evidence="1 2" key="1">
    <citation type="submission" date="2018-12" db="EMBL/GenBank/DDBJ databases">
        <title>The Draft Genome Sequence of the Soil Bacterium Pedobacter tournemirensis R1.</title>
        <authorList>
            <person name="He J."/>
        </authorList>
    </citation>
    <scope>NUCLEOTIDE SEQUENCE [LARGE SCALE GENOMIC DNA]</scope>
    <source>
        <strain evidence="1 2">R1</strain>
    </source>
</reference>
<evidence type="ECO:0000313" key="2">
    <source>
        <dbReference type="Proteomes" id="UP000290848"/>
    </source>
</evidence>
<dbReference type="RefSeq" id="WP_128769163.1">
    <property type="nucleotide sequence ID" value="NZ_RXOC01000005.1"/>
</dbReference>
<proteinExistence type="predicted"/>
<accession>A0A4Q0MA31</accession>
<organism evidence="1 2">
    <name type="scientific">Arcticibacter tournemirensis</name>
    <dbReference type="NCBI Taxonomy" id="699437"/>
    <lineage>
        <taxon>Bacteria</taxon>
        <taxon>Pseudomonadati</taxon>
        <taxon>Bacteroidota</taxon>
        <taxon>Sphingobacteriia</taxon>
        <taxon>Sphingobacteriales</taxon>
        <taxon>Sphingobacteriaceae</taxon>
        <taxon>Arcticibacter</taxon>
    </lineage>
</organism>
<sequence length="71" mass="7860">MPGSSLTTQQLFGQLYGLHTEEQVDDFIAANPGIFKAANWFLLGGHENNYGVIENQQASPYGALVFYKTCF</sequence>
<dbReference type="AlphaFoldDB" id="A0A4Q0MA31"/>